<comment type="similarity">
    <text evidence="1">Belongs to the short-chain dehydrogenases/reductases (SDR) family.</text>
</comment>
<dbReference type="InterPro" id="IPR002347">
    <property type="entry name" value="SDR_fam"/>
</dbReference>
<keyword evidence="2" id="KW-0560">Oxidoreductase</keyword>
<comment type="caution">
    <text evidence="4">The sequence shown here is derived from an EMBL/GenBank/DDBJ whole genome shotgun (WGS) entry which is preliminary data.</text>
</comment>
<dbReference type="Proteomes" id="UP000663792">
    <property type="component" value="Unassembled WGS sequence"/>
</dbReference>
<evidence type="ECO:0000256" key="2">
    <source>
        <dbReference type="ARBA" id="ARBA00023002"/>
    </source>
</evidence>
<name>A0A938YAL4_9ACTN</name>
<evidence type="ECO:0000259" key="3">
    <source>
        <dbReference type="SMART" id="SM00822"/>
    </source>
</evidence>
<protein>
    <submittedName>
        <fullName evidence="4">SDR family oxidoreductase</fullName>
    </submittedName>
</protein>
<keyword evidence="5" id="KW-1185">Reference proteome</keyword>
<dbReference type="FunFam" id="3.40.50.720:FF:000084">
    <property type="entry name" value="Short-chain dehydrogenase reductase"/>
    <property type="match status" value="1"/>
</dbReference>
<dbReference type="RefSeq" id="WP_205259063.1">
    <property type="nucleotide sequence ID" value="NZ_JAERWK010000003.1"/>
</dbReference>
<dbReference type="AlphaFoldDB" id="A0A938YAL4"/>
<dbReference type="InterPro" id="IPR057326">
    <property type="entry name" value="KR_dom"/>
</dbReference>
<dbReference type="Gene3D" id="3.40.50.720">
    <property type="entry name" value="NAD(P)-binding Rossmann-like Domain"/>
    <property type="match status" value="1"/>
</dbReference>
<dbReference type="Pfam" id="PF13561">
    <property type="entry name" value="adh_short_C2"/>
    <property type="match status" value="1"/>
</dbReference>
<dbReference type="GO" id="GO:0030497">
    <property type="term" value="P:fatty acid elongation"/>
    <property type="evidence" value="ECO:0007669"/>
    <property type="project" value="TreeGrafter"/>
</dbReference>
<dbReference type="PANTHER" id="PTHR42760">
    <property type="entry name" value="SHORT-CHAIN DEHYDROGENASES/REDUCTASES FAMILY MEMBER"/>
    <property type="match status" value="1"/>
</dbReference>
<evidence type="ECO:0000313" key="5">
    <source>
        <dbReference type="Proteomes" id="UP000663792"/>
    </source>
</evidence>
<sequence>MTDIPAASQSAQPGHGVPGRGVCVVTGGGRGIGAATCLRLARDGWDVALSWVRNRDRAEQVAADCRELGARTAVVAADVAVEADIIALFATAAELGPVTGLVNNAGILGRQSRLEDFDADRIARTLAVNTFGALLCARQAVRAMSTRSGGPGGAIVTVSSRAAVLGAPGEYIDYAASKAAVDAMTVGLAREVAADGIRVNAVRPAIIRTEIHALGGEPGRADRLGPAVPMGRAGEPEEVAAAVAWLLSPDASYVTGTFVDVSGGR</sequence>
<gene>
    <name evidence="4" type="ORF">JL106_02290</name>
</gene>
<organism evidence="4 5">
    <name type="scientific">Nakamurella leprariae</name>
    <dbReference type="NCBI Taxonomy" id="2803911"/>
    <lineage>
        <taxon>Bacteria</taxon>
        <taxon>Bacillati</taxon>
        <taxon>Actinomycetota</taxon>
        <taxon>Actinomycetes</taxon>
        <taxon>Nakamurellales</taxon>
        <taxon>Nakamurellaceae</taxon>
        <taxon>Nakamurella</taxon>
    </lineage>
</organism>
<feature type="domain" description="Ketoreductase" evidence="3">
    <location>
        <begin position="21"/>
        <end position="205"/>
    </location>
</feature>
<dbReference type="PANTHER" id="PTHR42760:SF40">
    <property type="entry name" value="3-OXOACYL-[ACYL-CARRIER-PROTEIN] REDUCTASE, CHLOROPLASTIC"/>
    <property type="match status" value="1"/>
</dbReference>
<dbReference type="PRINTS" id="PR00080">
    <property type="entry name" value="SDRFAMILY"/>
</dbReference>
<dbReference type="SUPFAM" id="SSF51735">
    <property type="entry name" value="NAD(P)-binding Rossmann-fold domains"/>
    <property type="match status" value="1"/>
</dbReference>
<dbReference type="CDD" id="cd05233">
    <property type="entry name" value="SDR_c"/>
    <property type="match status" value="1"/>
</dbReference>
<proteinExistence type="inferred from homology"/>
<dbReference type="EMBL" id="JAERWK010000003">
    <property type="protein sequence ID" value="MBM9466108.1"/>
    <property type="molecule type" value="Genomic_DNA"/>
</dbReference>
<reference evidence="4" key="1">
    <citation type="submission" date="2021-01" db="EMBL/GenBank/DDBJ databases">
        <title>YIM 132084 draft genome.</title>
        <authorList>
            <person name="An D."/>
        </authorList>
    </citation>
    <scope>NUCLEOTIDE SEQUENCE</scope>
    <source>
        <strain evidence="4">YIM 132084</strain>
    </source>
</reference>
<accession>A0A938YAL4</accession>
<dbReference type="InterPro" id="IPR036291">
    <property type="entry name" value="NAD(P)-bd_dom_sf"/>
</dbReference>
<evidence type="ECO:0000313" key="4">
    <source>
        <dbReference type="EMBL" id="MBM9466108.1"/>
    </source>
</evidence>
<dbReference type="SMART" id="SM00822">
    <property type="entry name" value="PKS_KR"/>
    <property type="match status" value="1"/>
</dbReference>
<dbReference type="GO" id="GO:0016616">
    <property type="term" value="F:oxidoreductase activity, acting on the CH-OH group of donors, NAD or NADP as acceptor"/>
    <property type="evidence" value="ECO:0007669"/>
    <property type="project" value="TreeGrafter"/>
</dbReference>
<dbReference type="PRINTS" id="PR00081">
    <property type="entry name" value="GDHRDH"/>
</dbReference>
<evidence type="ECO:0000256" key="1">
    <source>
        <dbReference type="ARBA" id="ARBA00006484"/>
    </source>
</evidence>